<keyword evidence="7" id="KW-1185">Reference proteome</keyword>
<evidence type="ECO:0000313" key="6">
    <source>
        <dbReference type="EMBL" id="AGF47603.1"/>
    </source>
</evidence>
<evidence type="ECO:0000256" key="5">
    <source>
        <dbReference type="SAM" id="Phobius"/>
    </source>
</evidence>
<evidence type="ECO:0000256" key="3">
    <source>
        <dbReference type="ARBA" id="ARBA00022989"/>
    </source>
</evidence>
<feature type="transmembrane region" description="Helical" evidence="5">
    <location>
        <begin position="101"/>
        <end position="126"/>
    </location>
</feature>
<dbReference type="AlphaFoldDB" id="M1L4G0"/>
<dbReference type="HOGENOM" id="CLU_092720_2_3_4"/>
<keyword evidence="4 5" id="KW-0472">Membrane</keyword>
<name>M1L4G0_9PROT</name>
<feature type="transmembrane region" description="Helical" evidence="5">
    <location>
        <begin position="31"/>
        <end position="48"/>
    </location>
</feature>
<dbReference type="Proteomes" id="UP000011686">
    <property type="component" value="Chromosome"/>
</dbReference>
<organism evidence="6 7">
    <name type="scientific">Candidatus Kinetoplastidibacterium crithidiae TCC036E</name>
    <dbReference type="NCBI Taxonomy" id="1208918"/>
    <lineage>
        <taxon>Bacteria</taxon>
        <taxon>Pseudomonadati</taxon>
        <taxon>Pseudomonadota</taxon>
        <taxon>Betaproteobacteria</taxon>
        <taxon>Candidatus Kinetoplastidibacterium</taxon>
    </lineage>
</organism>
<gene>
    <name evidence="6" type="ORF">CDEE_0572</name>
</gene>
<comment type="subcellular location">
    <subcellularLocation>
        <location evidence="1">Membrane</location>
        <topology evidence="1">Multi-pass membrane protein</topology>
    </subcellularLocation>
</comment>
<evidence type="ECO:0000256" key="4">
    <source>
        <dbReference type="ARBA" id="ARBA00023136"/>
    </source>
</evidence>
<dbReference type="GO" id="GO:0009403">
    <property type="term" value="P:toxin biosynthetic process"/>
    <property type="evidence" value="ECO:0007669"/>
    <property type="project" value="InterPro"/>
</dbReference>
<protein>
    <submittedName>
        <fullName evidence="6">Colicin V production protein</fullName>
    </submittedName>
</protein>
<dbReference type="InterPro" id="IPR003825">
    <property type="entry name" value="Colicin-V_CvpA"/>
</dbReference>
<keyword evidence="3 5" id="KW-1133">Transmembrane helix</keyword>
<reference evidence="6 7" key="1">
    <citation type="journal article" date="2013" name="Genome Biol. Evol.">
        <title>Genome evolution and phylogenomic analysis of candidatus kinetoplastibacterium, the betaproteobacterial endosymbionts of strigomonas and angomonas.</title>
        <authorList>
            <person name="Alves J.M."/>
            <person name="Serrano M.G."/>
            <person name="Maia da Silva F."/>
            <person name="Voegtly L.J."/>
            <person name="Matveyev A.V."/>
            <person name="Teixeira M.M."/>
            <person name="Camargo E.P."/>
            <person name="Buck G.A."/>
        </authorList>
    </citation>
    <scope>NUCLEOTIDE SEQUENCE [LARGE SCALE GENOMIC DNA]</scope>
    <source>
        <strain evidence="6 7">TCC036E</strain>
    </source>
</reference>
<keyword evidence="2 5" id="KW-0812">Transmembrane</keyword>
<dbReference type="GO" id="GO:0016020">
    <property type="term" value="C:membrane"/>
    <property type="evidence" value="ECO:0007669"/>
    <property type="project" value="UniProtKB-SubCell"/>
</dbReference>
<sequence length="163" mass="18956">MNYFDFFILFILILSSFVGFYRGFIKEFLSLFAYIISFLITDLIGTILSPFFDCYIDSILFKDCLSCLIVLFLSLLFCSLIANMISFFINKTGISNINRIFGALFGFFRGLFLVVLIVVFCCFTNLSQELYWVDSIFIDPIMILIENIKLYLPYSSRLKELLP</sequence>
<dbReference type="STRING" id="1208918.CDEE_0572"/>
<dbReference type="InterPro" id="IPR052719">
    <property type="entry name" value="CvpA-like"/>
</dbReference>
<feature type="transmembrane region" description="Helical" evidence="5">
    <location>
        <begin position="68"/>
        <end position="89"/>
    </location>
</feature>
<dbReference type="Pfam" id="PF02674">
    <property type="entry name" value="Colicin_V"/>
    <property type="match status" value="1"/>
</dbReference>
<dbReference type="PANTHER" id="PTHR36926:SF1">
    <property type="entry name" value="COLICIN V PRODUCTION PROTEIN"/>
    <property type="match status" value="1"/>
</dbReference>
<dbReference type="RefSeq" id="WP_015389091.1">
    <property type="nucleotide sequence ID" value="NC_020283.1"/>
</dbReference>
<evidence type="ECO:0000313" key="7">
    <source>
        <dbReference type="Proteomes" id="UP000011686"/>
    </source>
</evidence>
<feature type="transmembrane region" description="Helical" evidence="5">
    <location>
        <begin position="6"/>
        <end position="24"/>
    </location>
</feature>
<accession>M1L4G0</accession>
<dbReference type="PATRIC" id="fig|1208918.3.peg.302"/>
<proteinExistence type="predicted"/>
<dbReference type="KEGG" id="kct:CDEE_0572"/>
<dbReference type="PANTHER" id="PTHR36926">
    <property type="entry name" value="COLICIN V PRODUCTION PROTEIN"/>
    <property type="match status" value="1"/>
</dbReference>
<dbReference type="EMBL" id="CP003804">
    <property type="protein sequence ID" value="AGF47603.1"/>
    <property type="molecule type" value="Genomic_DNA"/>
</dbReference>
<evidence type="ECO:0000256" key="1">
    <source>
        <dbReference type="ARBA" id="ARBA00004141"/>
    </source>
</evidence>
<dbReference type="eggNOG" id="COG1286">
    <property type="taxonomic scope" value="Bacteria"/>
</dbReference>
<evidence type="ECO:0000256" key="2">
    <source>
        <dbReference type="ARBA" id="ARBA00022692"/>
    </source>
</evidence>